<keyword evidence="4" id="KW-1185">Reference proteome</keyword>
<dbReference type="RefSeq" id="WP_168087819.1">
    <property type="nucleotide sequence ID" value="NZ_BHZH01000126.1"/>
</dbReference>
<dbReference type="Gene3D" id="3.90.25.10">
    <property type="entry name" value="UDP-galactose 4-epimerase, domain 1"/>
    <property type="match status" value="1"/>
</dbReference>
<proteinExistence type="inferred from homology"/>
<gene>
    <name evidence="3" type="ORF">HCN52_08775</name>
</gene>
<evidence type="ECO:0000259" key="2">
    <source>
        <dbReference type="Pfam" id="PF01370"/>
    </source>
</evidence>
<organism evidence="3 4">
    <name type="scientific">Streptomyces bohaiensis</name>
    <dbReference type="NCBI Taxonomy" id="1431344"/>
    <lineage>
        <taxon>Bacteria</taxon>
        <taxon>Bacillati</taxon>
        <taxon>Actinomycetota</taxon>
        <taxon>Actinomycetes</taxon>
        <taxon>Kitasatosporales</taxon>
        <taxon>Streptomycetaceae</taxon>
        <taxon>Streptomyces</taxon>
    </lineage>
</organism>
<protein>
    <submittedName>
        <fullName evidence="3">NAD-dependent epimerase/dehydratase family protein</fullName>
    </submittedName>
</protein>
<evidence type="ECO:0000313" key="3">
    <source>
        <dbReference type="EMBL" id="NJQ15038.1"/>
    </source>
</evidence>
<comment type="similarity">
    <text evidence="1">Belongs to the NAD(P)-dependent epimerase/dehydratase family.</text>
</comment>
<dbReference type="Gene3D" id="3.40.50.720">
    <property type="entry name" value="NAD(P)-binding Rossmann-like Domain"/>
    <property type="match status" value="1"/>
</dbReference>
<dbReference type="EMBL" id="JAAVJC010000050">
    <property type="protein sequence ID" value="NJQ15038.1"/>
    <property type="molecule type" value="Genomic_DNA"/>
</dbReference>
<evidence type="ECO:0000256" key="1">
    <source>
        <dbReference type="ARBA" id="ARBA00007637"/>
    </source>
</evidence>
<name>A0ABX1C7N3_9ACTN</name>
<feature type="domain" description="NAD-dependent epimerase/dehydratase" evidence="2">
    <location>
        <begin position="3"/>
        <end position="243"/>
    </location>
</feature>
<evidence type="ECO:0000313" key="4">
    <source>
        <dbReference type="Proteomes" id="UP000727056"/>
    </source>
</evidence>
<dbReference type="Pfam" id="PF01370">
    <property type="entry name" value="Epimerase"/>
    <property type="match status" value="1"/>
</dbReference>
<dbReference type="Proteomes" id="UP000727056">
    <property type="component" value="Unassembled WGS sequence"/>
</dbReference>
<dbReference type="PANTHER" id="PTHR43000">
    <property type="entry name" value="DTDP-D-GLUCOSE 4,6-DEHYDRATASE-RELATED"/>
    <property type="match status" value="1"/>
</dbReference>
<reference evidence="3 4" key="1">
    <citation type="submission" date="2020-03" db="EMBL/GenBank/DDBJ databases">
        <title>Draft genome of Streptomyces sp. ventii, isolated from the Axial Seamount in the Pacific Ocean, and resequencing of the two type strains Streptomyces lonarensis strain NCL 716 and Streptomyces bohaiensis strain 11A07.</title>
        <authorList>
            <person name="Loughran R.M."/>
            <person name="Pfannmuller K.M."/>
            <person name="Wasson B.J."/>
            <person name="Deadmond M.C."/>
            <person name="Paddock B.E."/>
            <person name="Koyack M.J."/>
            <person name="Gallegos D.A."/>
            <person name="Mitchell E.A."/>
            <person name="Ushijima B."/>
            <person name="Saw J.H."/>
            <person name="Mcphail K.L."/>
            <person name="Videau P."/>
        </authorList>
    </citation>
    <scope>NUCLEOTIDE SEQUENCE [LARGE SCALE GENOMIC DNA]</scope>
    <source>
        <strain evidence="3 4">11A07</strain>
    </source>
</reference>
<sequence length="316" mass="32969">MRVLVTGGAGFIGSHVVDRLLVEGHRVSVVDDLSTGALHNLDRARALGFAEADLHALDIASEAAGEAIRSARPEVVVHLAAQPSVAVSMRDPLLDAHSNVTGLLRVLTAARDAGSRKVVFASSGGTIYGEPDPSTLPLTESAPLAPRSFYGLSKKYGAECVRLFAEEYGLDQVSLALGNVYGPRQNPQGEAGVIAIFAQRLLAGRDCVVFGDGLNTRDYVYVDDVADAFVRALDRGSGLINVGTGVETSVLDVHAALAREAGTVSAPVHEPALAGEVRRISLGVGRAADALGWRPATPLADGVPEVVAWLREAGRG</sequence>
<dbReference type="SUPFAM" id="SSF51735">
    <property type="entry name" value="NAD(P)-binding Rossmann-fold domains"/>
    <property type="match status" value="1"/>
</dbReference>
<dbReference type="InterPro" id="IPR001509">
    <property type="entry name" value="Epimerase_deHydtase"/>
</dbReference>
<comment type="caution">
    <text evidence="3">The sequence shown here is derived from an EMBL/GenBank/DDBJ whole genome shotgun (WGS) entry which is preliminary data.</text>
</comment>
<dbReference type="InterPro" id="IPR036291">
    <property type="entry name" value="NAD(P)-bd_dom_sf"/>
</dbReference>
<accession>A0ABX1C7N3</accession>